<evidence type="ECO:0000313" key="2">
    <source>
        <dbReference type="Proteomes" id="UP000238479"/>
    </source>
</evidence>
<keyword evidence="2" id="KW-1185">Reference proteome</keyword>
<reference evidence="1 2" key="1">
    <citation type="journal article" date="2018" name="Nat. Genet.">
        <title>The Rosa genome provides new insights in the design of modern roses.</title>
        <authorList>
            <person name="Bendahmane M."/>
        </authorList>
    </citation>
    <scope>NUCLEOTIDE SEQUENCE [LARGE SCALE GENOMIC DNA]</scope>
    <source>
        <strain evidence="2">cv. Old Blush</strain>
    </source>
</reference>
<gene>
    <name evidence="1" type="ORF">RchiOBHm_Chr6g0262521</name>
</gene>
<proteinExistence type="predicted"/>
<sequence length="42" mass="5083">MNSLVLMEWQVLDQSIWELKEWQVLDQSATLELKELAYMELK</sequence>
<evidence type="ECO:0000313" key="1">
    <source>
        <dbReference type="EMBL" id="PRQ23542.1"/>
    </source>
</evidence>
<accession>A0A2P6PNQ0</accession>
<organism evidence="1 2">
    <name type="scientific">Rosa chinensis</name>
    <name type="common">China rose</name>
    <dbReference type="NCBI Taxonomy" id="74649"/>
    <lineage>
        <taxon>Eukaryota</taxon>
        <taxon>Viridiplantae</taxon>
        <taxon>Streptophyta</taxon>
        <taxon>Embryophyta</taxon>
        <taxon>Tracheophyta</taxon>
        <taxon>Spermatophyta</taxon>
        <taxon>Magnoliopsida</taxon>
        <taxon>eudicotyledons</taxon>
        <taxon>Gunneridae</taxon>
        <taxon>Pentapetalae</taxon>
        <taxon>rosids</taxon>
        <taxon>fabids</taxon>
        <taxon>Rosales</taxon>
        <taxon>Rosaceae</taxon>
        <taxon>Rosoideae</taxon>
        <taxon>Rosoideae incertae sedis</taxon>
        <taxon>Rosa</taxon>
    </lineage>
</organism>
<comment type="caution">
    <text evidence="1">The sequence shown here is derived from an EMBL/GenBank/DDBJ whole genome shotgun (WGS) entry which is preliminary data.</text>
</comment>
<dbReference type="Gramene" id="PRQ23542">
    <property type="protein sequence ID" value="PRQ23542"/>
    <property type="gene ID" value="RchiOBHm_Chr6g0262521"/>
</dbReference>
<name>A0A2P6PNQ0_ROSCH</name>
<protein>
    <submittedName>
        <fullName evidence="1">Uncharacterized protein</fullName>
    </submittedName>
</protein>
<dbReference type="AlphaFoldDB" id="A0A2P6PNQ0"/>
<dbReference type="Proteomes" id="UP000238479">
    <property type="component" value="Chromosome 6"/>
</dbReference>
<dbReference type="EMBL" id="PDCK01000044">
    <property type="protein sequence ID" value="PRQ23542.1"/>
    <property type="molecule type" value="Genomic_DNA"/>
</dbReference>